<dbReference type="EMBL" id="VJMJ01000376">
    <property type="protein sequence ID" value="KAF0721633.1"/>
    <property type="molecule type" value="Genomic_DNA"/>
</dbReference>
<keyword evidence="9" id="KW-0233">DNA recombination</keyword>
<evidence type="ECO:0000313" key="12">
    <source>
        <dbReference type="Proteomes" id="UP000481153"/>
    </source>
</evidence>
<keyword evidence="8" id="KW-0239">DNA-directed DNA polymerase</keyword>
<gene>
    <name evidence="11" type="ORF">Ae201684_019023</name>
</gene>
<keyword evidence="5" id="KW-0460">Magnesium</keyword>
<dbReference type="GO" id="GO:0046872">
    <property type="term" value="F:metal ion binding"/>
    <property type="evidence" value="ECO:0007669"/>
    <property type="project" value="UniProtKB-KW"/>
</dbReference>
<evidence type="ECO:0000313" key="11">
    <source>
        <dbReference type="EMBL" id="KAF0721633.1"/>
    </source>
</evidence>
<dbReference type="AlphaFoldDB" id="A0A6G0W5A8"/>
<dbReference type="Pfam" id="PF13976">
    <property type="entry name" value="gag_pre-integrs"/>
    <property type="match status" value="1"/>
</dbReference>
<accession>A0A6G0W5A8</accession>
<evidence type="ECO:0000256" key="8">
    <source>
        <dbReference type="ARBA" id="ARBA00022932"/>
    </source>
</evidence>
<evidence type="ECO:0000256" key="7">
    <source>
        <dbReference type="ARBA" id="ARBA00022918"/>
    </source>
</evidence>
<keyword evidence="2" id="KW-0479">Metal-binding</keyword>
<evidence type="ECO:0000256" key="2">
    <source>
        <dbReference type="ARBA" id="ARBA00022723"/>
    </source>
</evidence>
<comment type="caution">
    <text evidence="11">The sequence shown here is derived from an EMBL/GenBank/DDBJ whole genome shotgun (WGS) entry which is preliminary data.</text>
</comment>
<protein>
    <recommendedName>
        <fullName evidence="10">Integrase catalytic domain-containing protein</fullName>
    </recommendedName>
</protein>
<dbReference type="GO" id="GO:0003676">
    <property type="term" value="F:nucleic acid binding"/>
    <property type="evidence" value="ECO:0007669"/>
    <property type="project" value="InterPro"/>
</dbReference>
<evidence type="ECO:0000256" key="9">
    <source>
        <dbReference type="ARBA" id="ARBA00023172"/>
    </source>
</evidence>
<keyword evidence="3" id="KW-0255">Endonuclease</keyword>
<dbReference type="VEuPathDB" id="FungiDB:AeMF1_008061"/>
<evidence type="ECO:0000256" key="4">
    <source>
        <dbReference type="ARBA" id="ARBA00022801"/>
    </source>
</evidence>
<organism evidence="11 12">
    <name type="scientific">Aphanomyces euteiches</name>
    <dbReference type="NCBI Taxonomy" id="100861"/>
    <lineage>
        <taxon>Eukaryota</taxon>
        <taxon>Sar</taxon>
        <taxon>Stramenopiles</taxon>
        <taxon>Oomycota</taxon>
        <taxon>Saprolegniomycetes</taxon>
        <taxon>Saprolegniales</taxon>
        <taxon>Verrucalvaceae</taxon>
        <taxon>Aphanomyces</taxon>
    </lineage>
</organism>
<evidence type="ECO:0000259" key="10">
    <source>
        <dbReference type="PROSITE" id="PS50994"/>
    </source>
</evidence>
<dbReference type="SUPFAM" id="SSF53098">
    <property type="entry name" value="Ribonuclease H-like"/>
    <property type="match status" value="1"/>
</dbReference>
<proteinExistence type="predicted"/>
<keyword evidence="1" id="KW-0540">Nuclease</keyword>
<dbReference type="GO" id="GO:0016787">
    <property type="term" value="F:hydrolase activity"/>
    <property type="evidence" value="ECO:0007669"/>
    <property type="project" value="UniProtKB-KW"/>
</dbReference>
<feature type="domain" description="Integrase catalytic" evidence="10">
    <location>
        <begin position="210"/>
        <end position="376"/>
    </location>
</feature>
<keyword evidence="12" id="KW-1185">Reference proteome</keyword>
<dbReference type="PANTHER" id="PTHR42648:SF11">
    <property type="entry name" value="TRANSPOSON TY4-P GAG-POL POLYPROTEIN"/>
    <property type="match status" value="1"/>
</dbReference>
<dbReference type="InterPro" id="IPR057670">
    <property type="entry name" value="SH3_retrovirus"/>
</dbReference>
<reference evidence="11 12" key="1">
    <citation type="submission" date="2019-07" db="EMBL/GenBank/DDBJ databases">
        <title>Genomics analysis of Aphanomyces spp. identifies a new class of oomycete effector associated with host adaptation.</title>
        <authorList>
            <person name="Gaulin E."/>
        </authorList>
    </citation>
    <scope>NUCLEOTIDE SEQUENCE [LARGE SCALE GENOMIC DNA]</scope>
    <source>
        <strain evidence="11 12">ATCC 201684</strain>
    </source>
</reference>
<dbReference type="InterPro" id="IPR012337">
    <property type="entry name" value="RNaseH-like_sf"/>
</dbReference>
<keyword evidence="8" id="KW-0548">Nucleotidyltransferase</keyword>
<evidence type="ECO:0000256" key="5">
    <source>
        <dbReference type="ARBA" id="ARBA00022842"/>
    </source>
</evidence>
<dbReference type="GO" id="GO:0003887">
    <property type="term" value="F:DNA-directed DNA polymerase activity"/>
    <property type="evidence" value="ECO:0007669"/>
    <property type="project" value="UniProtKB-KW"/>
</dbReference>
<dbReference type="Pfam" id="PF25597">
    <property type="entry name" value="SH3_retrovirus"/>
    <property type="match status" value="1"/>
</dbReference>
<dbReference type="InterPro" id="IPR001584">
    <property type="entry name" value="Integrase_cat-core"/>
</dbReference>
<dbReference type="PROSITE" id="PS50994">
    <property type="entry name" value="INTEGRASE"/>
    <property type="match status" value="1"/>
</dbReference>
<dbReference type="PANTHER" id="PTHR42648">
    <property type="entry name" value="TRANSPOSASE, PUTATIVE-RELATED"/>
    <property type="match status" value="1"/>
</dbReference>
<dbReference type="InterPro" id="IPR039537">
    <property type="entry name" value="Retrotran_Ty1/copia-like"/>
</dbReference>
<dbReference type="GO" id="GO:0015074">
    <property type="term" value="P:DNA integration"/>
    <property type="evidence" value="ECO:0007669"/>
    <property type="project" value="UniProtKB-KW"/>
</dbReference>
<dbReference type="GO" id="GO:0004519">
    <property type="term" value="F:endonuclease activity"/>
    <property type="evidence" value="ECO:0007669"/>
    <property type="project" value="UniProtKB-KW"/>
</dbReference>
<dbReference type="Gene3D" id="3.30.420.10">
    <property type="entry name" value="Ribonuclease H-like superfamily/Ribonuclease H"/>
    <property type="match status" value="1"/>
</dbReference>
<evidence type="ECO:0000256" key="1">
    <source>
        <dbReference type="ARBA" id="ARBA00022722"/>
    </source>
</evidence>
<dbReference type="GO" id="GO:0003964">
    <property type="term" value="F:RNA-directed DNA polymerase activity"/>
    <property type="evidence" value="ECO:0007669"/>
    <property type="project" value="UniProtKB-KW"/>
</dbReference>
<keyword evidence="4" id="KW-0378">Hydrolase</keyword>
<dbReference type="InterPro" id="IPR036397">
    <property type="entry name" value="RNaseH_sf"/>
</dbReference>
<dbReference type="Proteomes" id="UP000481153">
    <property type="component" value="Unassembled WGS sequence"/>
</dbReference>
<keyword evidence="6" id="KW-0229">DNA integration</keyword>
<evidence type="ECO:0000256" key="6">
    <source>
        <dbReference type="ARBA" id="ARBA00022908"/>
    </source>
</evidence>
<keyword evidence="7" id="KW-0695">RNA-directed DNA polymerase</keyword>
<keyword evidence="8" id="KW-0808">Transferase</keyword>
<name>A0A6G0W5A8_9STRA</name>
<dbReference type="GO" id="GO:0006310">
    <property type="term" value="P:DNA recombination"/>
    <property type="evidence" value="ECO:0007669"/>
    <property type="project" value="UniProtKB-KW"/>
</dbReference>
<sequence length="549" mass="62932">MNEEDEEDGSIEFVLDNASHVNICGNAEAFVKFYSNDMDVNWFDQTTMTQRQGEAQFMFYDCREQEYRAFEMEYSKDAKVNLISQFKMKEQFGLMARYSKSNDICLLENDEVSIQFKLVHGMCRTKARLMRKSENVLYSTSQAQEEKSELRLWHNRLAHANMEIVKDMFRNNVVRGINLRKIDLQDDRECLACVTAKMKKMSFRNIQPSRATIPLHKIIAEIGFMSGVTTPSEKTCYLAVIDEASRYKWVHLLEGKGQATKALMQLIEDIEQEFQESVRILSTDDDKMFKNEQLTNFCKSKRIKQQWSHPYTPEEVCLVEKANYVLLNKTRAVLVASGMPDELWGEAIQYVAYTDNHTATKALNGKTPVEGIYGNRPSIKHLRPFACVAMMFVDKKYRKGKLSQRSGPYLLIGYDGLTRGYRLLSLATGKVCLSRYENVKCYENTTVKASYVGHVIDVANGSEVEEIPAEIPFIALPFVDILDHPVPLVNNYDIENKSRIGADVLENTESDAVVSIDESIDYSEGIKECDELVKGKDECTKMHKIRQSQ</sequence>
<dbReference type="VEuPathDB" id="FungiDB:AeMF1_012959"/>
<dbReference type="InterPro" id="IPR025724">
    <property type="entry name" value="GAG-pre-integrase_dom"/>
</dbReference>
<evidence type="ECO:0000256" key="3">
    <source>
        <dbReference type="ARBA" id="ARBA00022759"/>
    </source>
</evidence>